<dbReference type="EMBL" id="ML121560">
    <property type="protein sequence ID" value="RPB21376.1"/>
    <property type="molecule type" value="Genomic_DNA"/>
</dbReference>
<evidence type="ECO:0000313" key="2">
    <source>
        <dbReference type="EMBL" id="RPB21376.1"/>
    </source>
</evidence>
<dbReference type="Proteomes" id="UP000267821">
    <property type="component" value="Unassembled WGS sequence"/>
</dbReference>
<sequence>MTRYQYSFSIEAGLSQAPGSSGTSRLMTAWGTPHLGLISTSTATTSLTGPALGRISTTRAPTDKGTAPGDSPRCPQEYLHRPRIATLYPSFEAFRLFLVPLLPTPGHEPSPRLHKLELRLEPDVSSGRQNPRISRCGSKGNITEYSGFPPSNSIFFLYFCNLPTTRNFCNLATSTTYLPHATSATYLLHATSAMSAISRSTPAVQDFRVFRRLRQRS</sequence>
<keyword evidence="3" id="KW-1185">Reference proteome</keyword>
<protein>
    <submittedName>
        <fullName evidence="2">Uncharacterized protein</fullName>
    </submittedName>
</protein>
<proteinExistence type="predicted"/>
<dbReference type="InParanoid" id="A0A3N4LF81"/>
<feature type="region of interest" description="Disordered" evidence="1">
    <location>
        <begin position="48"/>
        <end position="76"/>
    </location>
</feature>
<accession>A0A3N4LF81</accession>
<evidence type="ECO:0000256" key="1">
    <source>
        <dbReference type="SAM" id="MobiDB-lite"/>
    </source>
</evidence>
<organism evidence="2 3">
    <name type="scientific">Terfezia boudieri ATCC MYA-4762</name>
    <dbReference type="NCBI Taxonomy" id="1051890"/>
    <lineage>
        <taxon>Eukaryota</taxon>
        <taxon>Fungi</taxon>
        <taxon>Dikarya</taxon>
        <taxon>Ascomycota</taxon>
        <taxon>Pezizomycotina</taxon>
        <taxon>Pezizomycetes</taxon>
        <taxon>Pezizales</taxon>
        <taxon>Pezizaceae</taxon>
        <taxon>Terfezia</taxon>
    </lineage>
</organism>
<gene>
    <name evidence="2" type="ORF">L211DRAFT_444647</name>
</gene>
<dbReference type="AlphaFoldDB" id="A0A3N4LF81"/>
<name>A0A3N4LF81_9PEZI</name>
<evidence type="ECO:0000313" key="3">
    <source>
        <dbReference type="Proteomes" id="UP000267821"/>
    </source>
</evidence>
<reference evidence="2 3" key="1">
    <citation type="journal article" date="2018" name="Nat. Ecol. Evol.">
        <title>Pezizomycetes genomes reveal the molecular basis of ectomycorrhizal truffle lifestyle.</title>
        <authorList>
            <person name="Murat C."/>
            <person name="Payen T."/>
            <person name="Noel B."/>
            <person name="Kuo A."/>
            <person name="Morin E."/>
            <person name="Chen J."/>
            <person name="Kohler A."/>
            <person name="Krizsan K."/>
            <person name="Balestrini R."/>
            <person name="Da Silva C."/>
            <person name="Montanini B."/>
            <person name="Hainaut M."/>
            <person name="Levati E."/>
            <person name="Barry K.W."/>
            <person name="Belfiori B."/>
            <person name="Cichocki N."/>
            <person name="Clum A."/>
            <person name="Dockter R.B."/>
            <person name="Fauchery L."/>
            <person name="Guy J."/>
            <person name="Iotti M."/>
            <person name="Le Tacon F."/>
            <person name="Lindquist E.A."/>
            <person name="Lipzen A."/>
            <person name="Malagnac F."/>
            <person name="Mello A."/>
            <person name="Molinier V."/>
            <person name="Miyauchi S."/>
            <person name="Poulain J."/>
            <person name="Riccioni C."/>
            <person name="Rubini A."/>
            <person name="Sitrit Y."/>
            <person name="Splivallo R."/>
            <person name="Traeger S."/>
            <person name="Wang M."/>
            <person name="Zifcakova L."/>
            <person name="Wipf D."/>
            <person name="Zambonelli A."/>
            <person name="Paolocci F."/>
            <person name="Nowrousian M."/>
            <person name="Ottonello S."/>
            <person name="Baldrian P."/>
            <person name="Spatafora J.W."/>
            <person name="Henrissat B."/>
            <person name="Nagy L.G."/>
            <person name="Aury J.M."/>
            <person name="Wincker P."/>
            <person name="Grigoriev I.V."/>
            <person name="Bonfante P."/>
            <person name="Martin F.M."/>
        </authorList>
    </citation>
    <scope>NUCLEOTIDE SEQUENCE [LARGE SCALE GENOMIC DNA]</scope>
    <source>
        <strain evidence="2 3">ATCC MYA-4762</strain>
    </source>
</reference>
<dbReference type="OrthoDB" id="10514066at2759"/>